<evidence type="ECO:0000313" key="2">
    <source>
        <dbReference type="EMBL" id="EYU40224.1"/>
    </source>
</evidence>
<organism evidence="2 3">
    <name type="scientific">Erythranthe guttata</name>
    <name type="common">Yellow monkey flower</name>
    <name type="synonym">Mimulus guttatus</name>
    <dbReference type="NCBI Taxonomy" id="4155"/>
    <lineage>
        <taxon>Eukaryota</taxon>
        <taxon>Viridiplantae</taxon>
        <taxon>Streptophyta</taxon>
        <taxon>Embryophyta</taxon>
        <taxon>Tracheophyta</taxon>
        <taxon>Spermatophyta</taxon>
        <taxon>Magnoliopsida</taxon>
        <taxon>eudicotyledons</taxon>
        <taxon>Gunneridae</taxon>
        <taxon>Pentapetalae</taxon>
        <taxon>asterids</taxon>
        <taxon>lamiids</taxon>
        <taxon>Lamiales</taxon>
        <taxon>Phrymaceae</taxon>
        <taxon>Erythranthe</taxon>
    </lineage>
</organism>
<dbReference type="Proteomes" id="UP000030748">
    <property type="component" value="Unassembled WGS sequence"/>
</dbReference>
<feature type="compositionally biased region" description="Basic residues" evidence="1">
    <location>
        <begin position="31"/>
        <end position="49"/>
    </location>
</feature>
<name>A0A022RJP6_ERYGU</name>
<feature type="region of interest" description="Disordered" evidence="1">
    <location>
        <begin position="27"/>
        <end position="49"/>
    </location>
</feature>
<evidence type="ECO:0000313" key="3">
    <source>
        <dbReference type="Proteomes" id="UP000030748"/>
    </source>
</evidence>
<proteinExistence type="predicted"/>
<protein>
    <submittedName>
        <fullName evidence="2">Uncharacterized protein</fullName>
    </submittedName>
</protein>
<accession>A0A022RJP6</accession>
<evidence type="ECO:0000256" key="1">
    <source>
        <dbReference type="SAM" id="MobiDB-lite"/>
    </source>
</evidence>
<dbReference type="AlphaFoldDB" id="A0A022RJP6"/>
<keyword evidence="3" id="KW-1185">Reference proteome</keyword>
<sequence>MSCCESGDGMKKVLKLDGDLAESGEYSVNKTKTKKKRKRVGTSSHNKTKLKLKKKLLSTFLRGDVLYDDGDPTRCEGSEIQFD</sequence>
<dbReference type="EMBL" id="KI630416">
    <property type="protein sequence ID" value="EYU40224.1"/>
    <property type="molecule type" value="Genomic_DNA"/>
</dbReference>
<reference evidence="2 3" key="1">
    <citation type="journal article" date="2013" name="Proc. Natl. Acad. Sci. U.S.A.">
        <title>Fine-scale variation in meiotic recombination in Mimulus inferred from population shotgun sequencing.</title>
        <authorList>
            <person name="Hellsten U."/>
            <person name="Wright K.M."/>
            <person name="Jenkins J."/>
            <person name="Shu S."/>
            <person name="Yuan Y."/>
            <person name="Wessler S.R."/>
            <person name="Schmutz J."/>
            <person name="Willis J.H."/>
            <person name="Rokhsar D.S."/>
        </authorList>
    </citation>
    <scope>NUCLEOTIDE SEQUENCE [LARGE SCALE GENOMIC DNA]</scope>
    <source>
        <strain evidence="3">cv. DUN x IM62</strain>
    </source>
</reference>
<gene>
    <name evidence="2" type="ORF">MIMGU_mgv1a017290mg</name>
</gene>